<evidence type="ECO:0000256" key="1">
    <source>
        <dbReference type="ARBA" id="ARBA00022857"/>
    </source>
</evidence>
<dbReference type="NCBIfam" id="NF007912">
    <property type="entry name" value="PRK10625.1"/>
    <property type="match status" value="1"/>
</dbReference>
<keyword evidence="1" id="KW-0521">NADP</keyword>
<gene>
    <name evidence="6" type="ORF">B9G39_19415</name>
</gene>
<dbReference type="InterPro" id="IPR023210">
    <property type="entry name" value="NADP_OxRdtase_dom"/>
</dbReference>
<proteinExistence type="inferred from homology"/>
<dbReference type="CDD" id="cd19094">
    <property type="entry name" value="AKR_Tas-like"/>
    <property type="match status" value="1"/>
</dbReference>
<dbReference type="Pfam" id="PF00248">
    <property type="entry name" value="Aldo_ket_red"/>
    <property type="match status" value="1"/>
</dbReference>
<evidence type="ECO:0000313" key="7">
    <source>
        <dbReference type="Proteomes" id="UP000257039"/>
    </source>
</evidence>
<dbReference type="RefSeq" id="WP_094788398.1">
    <property type="nucleotide sequence ID" value="NZ_NDXW01000001.1"/>
</dbReference>
<comment type="caution">
    <text evidence="6">The sequence shown here is derived from an EMBL/GenBank/DDBJ whole genome shotgun (WGS) entry which is preliminary data.</text>
</comment>
<evidence type="ECO:0000256" key="3">
    <source>
        <dbReference type="ARBA" id="ARBA00038157"/>
    </source>
</evidence>
<evidence type="ECO:0000256" key="4">
    <source>
        <dbReference type="ARBA" id="ARBA00070119"/>
    </source>
</evidence>
<protein>
    <recommendedName>
        <fullName evidence="4">Protein tas</fullName>
    </recommendedName>
</protein>
<dbReference type="Gene3D" id="3.20.20.100">
    <property type="entry name" value="NADP-dependent oxidoreductase domain"/>
    <property type="match status" value="1"/>
</dbReference>
<comment type="similarity">
    <text evidence="3">Belongs to the aldo/keto reductase family. Aldo/keto reductase 2 subfamily.</text>
</comment>
<name>A0A4P9VT78_9GAMM</name>
<dbReference type="EMBL" id="NDXW01000001">
    <property type="protein sequence ID" value="RDH45442.1"/>
    <property type="molecule type" value="Genomic_DNA"/>
</dbReference>
<feature type="domain" description="NADP-dependent oxidoreductase" evidence="5">
    <location>
        <begin position="16"/>
        <end position="338"/>
    </location>
</feature>
<keyword evidence="2" id="KW-0560">Oxidoreductase</keyword>
<dbReference type="GO" id="GO:0016491">
    <property type="term" value="F:oxidoreductase activity"/>
    <property type="evidence" value="ECO:0007669"/>
    <property type="project" value="UniProtKB-KW"/>
</dbReference>
<evidence type="ECO:0000259" key="5">
    <source>
        <dbReference type="Pfam" id="PF00248"/>
    </source>
</evidence>
<dbReference type="PANTHER" id="PTHR43364:SF4">
    <property type="entry name" value="NAD(P)-LINKED OXIDOREDUCTASE SUPERFAMILY PROTEIN"/>
    <property type="match status" value="1"/>
</dbReference>
<dbReference type="InterPro" id="IPR050523">
    <property type="entry name" value="AKR_Detox_Biosynth"/>
</dbReference>
<organism evidence="6 7">
    <name type="scientific">Zooshikella ganghwensis</name>
    <dbReference type="NCBI Taxonomy" id="202772"/>
    <lineage>
        <taxon>Bacteria</taxon>
        <taxon>Pseudomonadati</taxon>
        <taxon>Pseudomonadota</taxon>
        <taxon>Gammaproteobacteria</taxon>
        <taxon>Oceanospirillales</taxon>
        <taxon>Zooshikellaceae</taxon>
        <taxon>Zooshikella</taxon>
    </lineage>
</organism>
<dbReference type="PANTHER" id="PTHR43364">
    <property type="entry name" value="NADH-SPECIFIC METHYLGLYOXAL REDUCTASE-RELATED"/>
    <property type="match status" value="1"/>
</dbReference>
<dbReference type="AlphaFoldDB" id="A0A4P9VT78"/>
<accession>A0A4P9VT78</accession>
<evidence type="ECO:0000313" key="6">
    <source>
        <dbReference type="EMBL" id="RDH45442.1"/>
    </source>
</evidence>
<keyword evidence="7" id="KW-1185">Reference proteome</keyword>
<reference evidence="6 7" key="1">
    <citation type="submission" date="2017-04" db="EMBL/GenBank/DDBJ databases">
        <title>Draft genome sequence of Zooshikella ganghwensis VG4 isolated from Red Sea sediments.</title>
        <authorList>
            <person name="Rehman Z."/>
            <person name="Alam I."/>
            <person name="Kamau A."/>
            <person name="Bajic V."/>
            <person name="Leiknes T."/>
        </authorList>
    </citation>
    <scope>NUCLEOTIDE SEQUENCE [LARGE SCALE GENOMIC DNA]</scope>
    <source>
        <strain evidence="6 7">VG4</strain>
    </source>
</reference>
<evidence type="ECO:0000256" key="2">
    <source>
        <dbReference type="ARBA" id="ARBA00023002"/>
    </source>
</evidence>
<dbReference type="FunFam" id="3.20.20.100:FF:000005">
    <property type="entry name" value="NADP(H)-dependent aldo-keto reductase"/>
    <property type="match status" value="1"/>
</dbReference>
<sequence>MDYRPLANTSLNVSQLCLGTMTWGEQNSKADAFQQLDYATSHGVNFIDTAELYPVPPKANTYATTEIILGKWLNLHGHRSNLIIATKAAGPGDWVSYINETGPTLKHTDIMRAVEGSLKRLNTDYIDLYQIHWPARSTNFFGQLGYQFAEDSPDIASIEETLFALNSLVKSGKVRYIGVSNETPWGVSQYLQLADKHNWPRIVSIQNPYNLLNRTYEVGLAEFAQRESVGLLAYSPLAFGVLSGKYLYGAKPVGARLTLFSRFSRYNNHYAQQATEAYVQLAQQYGLDPAQMALAFVNSQPFTTSTIIGATTIDQLKTNIASRKITLPNEILDGIAQIHQQYSNPAP</sequence>
<dbReference type="Proteomes" id="UP000257039">
    <property type="component" value="Unassembled WGS sequence"/>
</dbReference>
<dbReference type="InterPro" id="IPR036812">
    <property type="entry name" value="NAD(P)_OxRdtase_dom_sf"/>
</dbReference>
<dbReference type="SUPFAM" id="SSF51430">
    <property type="entry name" value="NAD(P)-linked oxidoreductase"/>
    <property type="match status" value="1"/>
</dbReference>